<evidence type="ECO:0000256" key="1">
    <source>
        <dbReference type="SAM" id="Coils"/>
    </source>
</evidence>
<protein>
    <submittedName>
        <fullName evidence="2">Uncharacterized protein</fullName>
    </submittedName>
</protein>
<evidence type="ECO:0000313" key="2">
    <source>
        <dbReference type="EMBL" id="SUZ88564.1"/>
    </source>
</evidence>
<gene>
    <name evidence="2" type="ORF">METZ01_LOCUS41418</name>
</gene>
<organism evidence="2">
    <name type="scientific">marine metagenome</name>
    <dbReference type="NCBI Taxonomy" id="408172"/>
    <lineage>
        <taxon>unclassified sequences</taxon>
        <taxon>metagenomes</taxon>
        <taxon>ecological metagenomes</taxon>
    </lineage>
</organism>
<accession>A0A381RBG8</accession>
<proteinExistence type="predicted"/>
<reference evidence="2" key="1">
    <citation type="submission" date="2018-05" db="EMBL/GenBank/DDBJ databases">
        <authorList>
            <person name="Lanie J.A."/>
            <person name="Ng W.-L."/>
            <person name="Kazmierczak K.M."/>
            <person name="Andrzejewski T.M."/>
            <person name="Davidsen T.M."/>
            <person name="Wayne K.J."/>
            <person name="Tettelin H."/>
            <person name="Glass J.I."/>
            <person name="Rusch D."/>
            <person name="Podicherti R."/>
            <person name="Tsui H.-C.T."/>
            <person name="Winkler M.E."/>
        </authorList>
    </citation>
    <scope>NUCLEOTIDE SEQUENCE</scope>
</reference>
<feature type="coiled-coil region" evidence="1">
    <location>
        <begin position="37"/>
        <end position="127"/>
    </location>
</feature>
<dbReference type="AlphaFoldDB" id="A0A381RBG8"/>
<name>A0A381RBG8_9ZZZZ</name>
<keyword evidence="1" id="KW-0175">Coiled coil</keyword>
<sequence length="139" mass="16034">MTVNNPSQDDGSGSEERLADIPRNRLIEEVISRWNDIIRLEGDVAALRRRLREAELLAQGTVDHERPLQGELEENLRVAGTRIAQLERQLENERVRREAGEVDSGRMENLQEENARLLRNEEDLLLLVLDMETQIDRLA</sequence>
<dbReference type="EMBL" id="UINC01001776">
    <property type="protein sequence ID" value="SUZ88564.1"/>
    <property type="molecule type" value="Genomic_DNA"/>
</dbReference>